<comment type="subcellular location">
    <subcellularLocation>
        <location evidence="1">Membrane</location>
        <topology evidence="1">Multi-pass membrane protein</topology>
    </subcellularLocation>
</comment>
<reference evidence="7 8" key="1">
    <citation type="journal article" date="2018" name="Front. Microbiol.">
        <title>Prospects for Fungal Bioremediation of Acidic Radioactive Waste Sites: Characterization and Genome Sequence of Rhodotorula taiwanensis MD1149.</title>
        <authorList>
            <person name="Tkavc R."/>
            <person name="Matrosova V.Y."/>
            <person name="Grichenko O.E."/>
            <person name="Gostincar C."/>
            <person name="Volpe R.P."/>
            <person name="Klimenkova P."/>
            <person name="Gaidamakova E.K."/>
            <person name="Zhou C.E."/>
            <person name="Stewart B.J."/>
            <person name="Lyman M.G."/>
            <person name="Malfatti S.A."/>
            <person name="Rubinfeld B."/>
            <person name="Courtot M."/>
            <person name="Singh J."/>
            <person name="Dalgard C.L."/>
            <person name="Hamilton T."/>
            <person name="Frey K.G."/>
            <person name="Gunde-Cimerman N."/>
            <person name="Dugan L."/>
            <person name="Daly M.J."/>
        </authorList>
    </citation>
    <scope>NUCLEOTIDE SEQUENCE [LARGE SCALE GENOMIC DNA]</scope>
    <source>
        <strain evidence="7 8">MD1149</strain>
    </source>
</reference>
<dbReference type="AlphaFoldDB" id="A0A2S5BA72"/>
<proteinExistence type="predicted"/>
<feature type="transmembrane region" description="Helical" evidence="6">
    <location>
        <begin position="460"/>
        <end position="482"/>
    </location>
</feature>
<dbReference type="Pfam" id="PF07690">
    <property type="entry name" value="MFS_1"/>
    <property type="match status" value="1"/>
</dbReference>
<keyword evidence="5 6" id="KW-0472">Membrane</keyword>
<dbReference type="Gene3D" id="1.20.1250.20">
    <property type="entry name" value="MFS general substrate transporter like domains"/>
    <property type="match status" value="2"/>
</dbReference>
<dbReference type="PANTHER" id="PTHR43791">
    <property type="entry name" value="PERMEASE-RELATED"/>
    <property type="match status" value="1"/>
</dbReference>
<feature type="transmembrane region" description="Helical" evidence="6">
    <location>
        <begin position="360"/>
        <end position="377"/>
    </location>
</feature>
<evidence type="ECO:0000256" key="5">
    <source>
        <dbReference type="ARBA" id="ARBA00023136"/>
    </source>
</evidence>
<dbReference type="GO" id="GO:0022857">
    <property type="term" value="F:transmembrane transporter activity"/>
    <property type="evidence" value="ECO:0007669"/>
    <property type="project" value="InterPro"/>
</dbReference>
<feature type="transmembrane region" description="Helical" evidence="6">
    <location>
        <begin position="164"/>
        <end position="184"/>
    </location>
</feature>
<gene>
    <name evidence="7" type="ORF">BMF94_3202</name>
</gene>
<feature type="transmembrane region" description="Helical" evidence="6">
    <location>
        <begin position="329"/>
        <end position="348"/>
    </location>
</feature>
<feature type="transmembrane region" description="Helical" evidence="6">
    <location>
        <begin position="196"/>
        <end position="216"/>
    </location>
</feature>
<feature type="transmembrane region" description="Helical" evidence="6">
    <location>
        <begin position="397"/>
        <end position="416"/>
    </location>
</feature>
<evidence type="ECO:0000256" key="2">
    <source>
        <dbReference type="ARBA" id="ARBA00022448"/>
    </source>
</evidence>
<keyword evidence="2" id="KW-0813">Transport</keyword>
<accession>A0A2S5BA72</accession>
<feature type="transmembrane region" description="Helical" evidence="6">
    <location>
        <begin position="296"/>
        <end position="317"/>
    </location>
</feature>
<keyword evidence="4 6" id="KW-1133">Transmembrane helix</keyword>
<evidence type="ECO:0000256" key="1">
    <source>
        <dbReference type="ARBA" id="ARBA00004141"/>
    </source>
</evidence>
<dbReference type="FunFam" id="1.20.1250.20:FF:000013">
    <property type="entry name" value="MFS general substrate transporter"/>
    <property type="match status" value="1"/>
</dbReference>
<feature type="transmembrane region" description="Helical" evidence="6">
    <location>
        <begin position="228"/>
        <end position="248"/>
    </location>
</feature>
<sequence length="546" mass="60427">MPDIITIVQEAPPLPSPAEEKEKFVGTTATFELAEVAAEPAHAKVHTVDGVSWTEEEDRAIVRRYDWNVVPIVFTLFMLSVLDRSNIGNANTAGMSKHLGISDPQYQWLLTIFYIGYSLGQPSTLMWKLVPPRYYVTFLTLCWGTFALLQAAVTSWAGFMVLRLFLGLAETAFSPGVPLYLSFFYSRREIGFRQGLFLGGAPLASCYAGALAYGISQIKTTSIPVYKVIFLIEGAPAVLMAGAAFFFLPDKPSKAKFLTPRQQEIARLRVSRDGDTGREGGLKMQGVKDALKDPKVWLCAVLNFCCNVSYSSLPVFLPTILKDMGYSSIRAQGLSAPPNLAAFFVLLASTFASDRVGDRTLFMIPLASIGGIGYLLLTLVKTTAIRSVSLGPKRGYFAVFLAASGLFSSIGLLLPLTSSVHEDDSKRTAAFTIFSLIGQLGPFVGTRMYPAAEGPYYRRGMAVCCGFAFSVSLLALAMRLYLQYENRIRDRKYGYVDPKKQEDLQEQARRDRDQVKADIEASGVRRVDKTAEEKKADQERFWRYLL</sequence>
<protein>
    <recommendedName>
        <fullName evidence="9">Major facilitator superfamily (MFS) profile domain-containing protein</fullName>
    </recommendedName>
</protein>
<dbReference type="OrthoDB" id="2985014at2759"/>
<feature type="transmembrane region" description="Helical" evidence="6">
    <location>
        <begin position="428"/>
        <end position="448"/>
    </location>
</feature>
<evidence type="ECO:0000256" key="6">
    <source>
        <dbReference type="SAM" id="Phobius"/>
    </source>
</evidence>
<dbReference type="InterPro" id="IPR036259">
    <property type="entry name" value="MFS_trans_sf"/>
</dbReference>
<name>A0A2S5BA72_9BASI</name>
<feature type="transmembrane region" description="Helical" evidence="6">
    <location>
        <begin position="134"/>
        <end position="158"/>
    </location>
</feature>
<dbReference type="InterPro" id="IPR011701">
    <property type="entry name" value="MFS"/>
</dbReference>
<evidence type="ECO:0000313" key="8">
    <source>
        <dbReference type="Proteomes" id="UP000237144"/>
    </source>
</evidence>
<keyword evidence="3 6" id="KW-0812">Transmembrane</keyword>
<dbReference type="SUPFAM" id="SSF103473">
    <property type="entry name" value="MFS general substrate transporter"/>
    <property type="match status" value="1"/>
</dbReference>
<dbReference type="STRING" id="741276.A0A2S5BA72"/>
<evidence type="ECO:0000256" key="3">
    <source>
        <dbReference type="ARBA" id="ARBA00022692"/>
    </source>
</evidence>
<organism evidence="7 8">
    <name type="scientific">Rhodotorula taiwanensis</name>
    <dbReference type="NCBI Taxonomy" id="741276"/>
    <lineage>
        <taxon>Eukaryota</taxon>
        <taxon>Fungi</taxon>
        <taxon>Dikarya</taxon>
        <taxon>Basidiomycota</taxon>
        <taxon>Pucciniomycotina</taxon>
        <taxon>Microbotryomycetes</taxon>
        <taxon>Sporidiobolales</taxon>
        <taxon>Sporidiobolaceae</taxon>
        <taxon>Rhodotorula</taxon>
    </lineage>
</organism>
<dbReference type="GO" id="GO:0016020">
    <property type="term" value="C:membrane"/>
    <property type="evidence" value="ECO:0007669"/>
    <property type="project" value="UniProtKB-SubCell"/>
</dbReference>
<dbReference type="PANTHER" id="PTHR43791:SF36">
    <property type="entry name" value="TRANSPORTER, PUTATIVE (AFU_ORTHOLOGUE AFUA_6G08340)-RELATED"/>
    <property type="match status" value="1"/>
</dbReference>
<comment type="caution">
    <text evidence="7">The sequence shown here is derived from an EMBL/GenBank/DDBJ whole genome shotgun (WGS) entry which is preliminary data.</text>
</comment>
<dbReference type="Proteomes" id="UP000237144">
    <property type="component" value="Unassembled WGS sequence"/>
</dbReference>
<keyword evidence="8" id="KW-1185">Reference proteome</keyword>
<evidence type="ECO:0008006" key="9">
    <source>
        <dbReference type="Google" id="ProtNLM"/>
    </source>
</evidence>
<dbReference type="FunFam" id="1.20.1250.20:FF:000018">
    <property type="entry name" value="MFS transporter permease"/>
    <property type="match status" value="1"/>
</dbReference>
<evidence type="ECO:0000313" key="7">
    <source>
        <dbReference type="EMBL" id="POY73667.1"/>
    </source>
</evidence>
<dbReference type="EMBL" id="PJQD01000035">
    <property type="protein sequence ID" value="POY73667.1"/>
    <property type="molecule type" value="Genomic_DNA"/>
</dbReference>
<evidence type="ECO:0000256" key="4">
    <source>
        <dbReference type="ARBA" id="ARBA00022989"/>
    </source>
</evidence>